<accession>A0A538TG01</accession>
<dbReference type="GO" id="GO:0005524">
    <property type="term" value="F:ATP binding"/>
    <property type="evidence" value="ECO:0007669"/>
    <property type="project" value="UniProtKB-KW"/>
</dbReference>
<dbReference type="SUPFAM" id="SSF52540">
    <property type="entry name" value="P-loop containing nucleoside triphosphate hydrolases"/>
    <property type="match status" value="1"/>
</dbReference>
<dbReference type="InterPro" id="IPR014017">
    <property type="entry name" value="DNA_helicase_UvrD-like_C"/>
</dbReference>
<dbReference type="EMBL" id="VBOY01000129">
    <property type="protein sequence ID" value="TMQ62548.1"/>
    <property type="molecule type" value="Genomic_DNA"/>
</dbReference>
<feature type="domain" description="UvrD-like helicase C-terminal" evidence="5">
    <location>
        <begin position="6"/>
        <end position="69"/>
    </location>
</feature>
<protein>
    <recommendedName>
        <fullName evidence="5">UvrD-like helicase C-terminal domain-containing protein</fullName>
    </recommendedName>
</protein>
<keyword evidence="4" id="KW-0067">ATP-binding</keyword>
<proteinExistence type="predicted"/>
<keyword evidence="3" id="KW-0347">Helicase</keyword>
<evidence type="ECO:0000256" key="3">
    <source>
        <dbReference type="ARBA" id="ARBA00022806"/>
    </source>
</evidence>
<gene>
    <name evidence="6" type="ORF">E6K78_11520</name>
</gene>
<evidence type="ECO:0000256" key="1">
    <source>
        <dbReference type="ARBA" id="ARBA00022741"/>
    </source>
</evidence>
<keyword evidence="2" id="KW-0378">Hydrolase</keyword>
<keyword evidence="1" id="KW-0547">Nucleotide-binding</keyword>
<evidence type="ECO:0000313" key="7">
    <source>
        <dbReference type="Proteomes" id="UP000316609"/>
    </source>
</evidence>
<comment type="caution">
    <text evidence="6">The sequence shown here is derived from an EMBL/GenBank/DDBJ whole genome shotgun (WGS) entry which is preliminary data.</text>
</comment>
<dbReference type="Gene3D" id="3.40.50.300">
    <property type="entry name" value="P-loop containing nucleotide triphosphate hydrolases"/>
    <property type="match status" value="1"/>
</dbReference>
<organism evidence="6 7">
    <name type="scientific">Eiseniibacteriota bacterium</name>
    <dbReference type="NCBI Taxonomy" id="2212470"/>
    <lineage>
        <taxon>Bacteria</taxon>
        <taxon>Candidatus Eiseniibacteriota</taxon>
    </lineage>
</organism>
<reference evidence="6 7" key="1">
    <citation type="journal article" date="2019" name="Nat. Microbiol.">
        <title>Mediterranean grassland soil C-N compound turnover is dependent on rainfall and depth, and is mediated by genomically divergent microorganisms.</title>
        <authorList>
            <person name="Diamond S."/>
            <person name="Andeer P.F."/>
            <person name="Li Z."/>
            <person name="Crits-Christoph A."/>
            <person name="Burstein D."/>
            <person name="Anantharaman K."/>
            <person name="Lane K.R."/>
            <person name="Thomas B.C."/>
            <person name="Pan C."/>
            <person name="Northen T.R."/>
            <person name="Banfield J.F."/>
        </authorList>
    </citation>
    <scope>NUCLEOTIDE SEQUENCE [LARGE SCALE GENOMIC DNA]</scope>
    <source>
        <strain evidence="6">WS_8</strain>
    </source>
</reference>
<evidence type="ECO:0000256" key="2">
    <source>
        <dbReference type="ARBA" id="ARBA00022801"/>
    </source>
</evidence>
<evidence type="ECO:0000256" key="4">
    <source>
        <dbReference type="ARBA" id="ARBA00022840"/>
    </source>
</evidence>
<dbReference type="Pfam" id="PF13361">
    <property type="entry name" value="UvrD_C"/>
    <property type="match status" value="1"/>
</dbReference>
<evidence type="ECO:0000313" key="6">
    <source>
        <dbReference type="EMBL" id="TMQ62548.1"/>
    </source>
</evidence>
<dbReference type="Proteomes" id="UP000316609">
    <property type="component" value="Unassembled WGS sequence"/>
</dbReference>
<sequence length="103" mass="10941">GGIDEQQAATPGVRVMTMHGAKGLGADSVIVAGADHEVMHGGAVGPAWYEEVRLVYVSLTRAAHYLAVTFPGRRTGEHTYRRGGEGAHRLSDALSDFLDPVIE</sequence>
<feature type="non-terminal residue" evidence="6">
    <location>
        <position position="1"/>
    </location>
</feature>
<dbReference type="GO" id="GO:0016787">
    <property type="term" value="F:hydrolase activity"/>
    <property type="evidence" value="ECO:0007669"/>
    <property type="project" value="UniProtKB-KW"/>
</dbReference>
<dbReference type="InterPro" id="IPR027417">
    <property type="entry name" value="P-loop_NTPase"/>
</dbReference>
<evidence type="ECO:0000259" key="5">
    <source>
        <dbReference type="Pfam" id="PF13361"/>
    </source>
</evidence>
<name>A0A538TG01_UNCEI</name>
<dbReference type="AlphaFoldDB" id="A0A538TG01"/>
<dbReference type="GO" id="GO:0004386">
    <property type="term" value="F:helicase activity"/>
    <property type="evidence" value="ECO:0007669"/>
    <property type="project" value="UniProtKB-KW"/>
</dbReference>